<reference evidence="1 2" key="1">
    <citation type="submission" date="2020-07" db="EMBL/GenBank/DDBJ databases">
        <title>Complete genome sequences of Streptococcus suis pig pathogenic strain 10, 13-00283-02 and 16085/3b.</title>
        <authorList>
            <person name="Bunk B."/>
            <person name="Jakobczak B."/>
            <person name="Florian V."/>
            <person name="Dittmar D."/>
            <person name="Maeder U."/>
            <person name="Jarek M."/>
            <person name="Baums C.G."/>
            <person name="Haeussler S."/>
            <person name="Voelker U."/>
            <person name="Michalik S."/>
        </authorList>
    </citation>
    <scope>NUCLEOTIDE SEQUENCE [LARGE SCALE GENOMIC DNA]</scope>
    <source>
        <strain evidence="1 2">13-00283-02</strain>
    </source>
</reference>
<proteinExistence type="predicted"/>
<gene>
    <name evidence="1" type="ORF">SSU1300283_01776</name>
</gene>
<sequence>MAQSHPVCDHLIAAYVKGNQKMAHLLEKNDFVLDSEEERELVFRLETP</sequence>
<organism evidence="1 2">
    <name type="scientific">Streptococcus suis</name>
    <dbReference type="NCBI Taxonomy" id="1307"/>
    <lineage>
        <taxon>Bacteria</taxon>
        <taxon>Bacillati</taxon>
        <taxon>Bacillota</taxon>
        <taxon>Bacilli</taxon>
        <taxon>Lactobacillales</taxon>
        <taxon>Streptococcaceae</taxon>
        <taxon>Streptococcus</taxon>
    </lineage>
</organism>
<accession>A0AB37G9J2</accession>
<evidence type="ECO:0000313" key="2">
    <source>
        <dbReference type="Proteomes" id="UP000516797"/>
    </source>
</evidence>
<dbReference type="AlphaFoldDB" id="A0AB37G9J2"/>
<dbReference type="EMBL" id="CP058741">
    <property type="protein sequence ID" value="QOE29091.1"/>
    <property type="molecule type" value="Genomic_DNA"/>
</dbReference>
<protein>
    <submittedName>
        <fullName evidence="1">Uncharacterized protein</fullName>
    </submittedName>
</protein>
<dbReference type="Proteomes" id="UP000516797">
    <property type="component" value="Chromosome"/>
</dbReference>
<evidence type="ECO:0000313" key="1">
    <source>
        <dbReference type="EMBL" id="QOE29091.1"/>
    </source>
</evidence>
<name>A0AB37G9J2_STRSU</name>